<organism evidence="8 9">
    <name type="scientific">Alpinimonas psychrophila</name>
    <dbReference type="NCBI Taxonomy" id="748908"/>
    <lineage>
        <taxon>Bacteria</taxon>
        <taxon>Bacillati</taxon>
        <taxon>Actinomycetota</taxon>
        <taxon>Actinomycetes</taxon>
        <taxon>Micrococcales</taxon>
        <taxon>Microbacteriaceae</taxon>
        <taxon>Alpinimonas</taxon>
    </lineage>
</organism>
<feature type="site" description="Lowers pKa of active site Tyr" evidence="6">
    <location>
        <position position="79"/>
    </location>
</feature>
<evidence type="ECO:0000259" key="7">
    <source>
        <dbReference type="Pfam" id="PF00248"/>
    </source>
</evidence>
<dbReference type="PANTHER" id="PTHR43827:SF3">
    <property type="entry name" value="NADP-DEPENDENT OXIDOREDUCTASE DOMAIN-CONTAINING PROTEIN"/>
    <property type="match status" value="1"/>
</dbReference>
<sequence length="280" mass="30416">MTSSGTIPIRTLNDGLVLPQIGLGTYKLVGDEGVASIVAGIHSGYRLLDTAASYDNEGEVGRAIGESGVAREDLIITTKLPGSGHGFDECMNAFETSRAKLGIDVVDLYLIHWPNPSVDRYMDAWQAMMELKEDGLIRSIGVCNFTQEHLTRLIDETGIVPSVNQVELHPYFPQAELRAFHATHNIVTECWSPLGRGTDLLAEPAVLAAATAHGVSPAQAVLRWHTQMGLIAIPKSGMPSRQKENLDVFGFTLSEDEMTALTGLERGRLWGGDPNTHEEL</sequence>
<dbReference type="PROSITE" id="PS00798">
    <property type="entry name" value="ALDOKETO_REDUCTASE_1"/>
    <property type="match status" value="1"/>
</dbReference>
<dbReference type="InterPro" id="IPR018170">
    <property type="entry name" value="Aldo/ket_reductase_CS"/>
</dbReference>
<evidence type="ECO:0000256" key="6">
    <source>
        <dbReference type="PIRSR" id="PIRSR000097-3"/>
    </source>
</evidence>
<evidence type="ECO:0000256" key="4">
    <source>
        <dbReference type="PIRSR" id="PIRSR000097-1"/>
    </source>
</evidence>
<keyword evidence="3" id="KW-0560">Oxidoreductase</keyword>
<dbReference type="PIRSF" id="PIRSF000097">
    <property type="entry name" value="AKR"/>
    <property type="match status" value="1"/>
</dbReference>
<dbReference type="FunFam" id="3.20.20.100:FF:000002">
    <property type="entry name" value="2,5-diketo-D-gluconic acid reductase A"/>
    <property type="match status" value="1"/>
</dbReference>
<keyword evidence="2" id="KW-0521">NADP</keyword>
<dbReference type="EMBL" id="JACGWU010000001">
    <property type="protein sequence ID" value="MBA8828248.1"/>
    <property type="molecule type" value="Genomic_DNA"/>
</dbReference>
<accession>A0A7W3JS54</accession>
<evidence type="ECO:0000256" key="1">
    <source>
        <dbReference type="ARBA" id="ARBA00007905"/>
    </source>
</evidence>
<evidence type="ECO:0000313" key="8">
    <source>
        <dbReference type="EMBL" id="MBA8828248.1"/>
    </source>
</evidence>
<comment type="caution">
    <text evidence="8">The sequence shown here is derived from an EMBL/GenBank/DDBJ whole genome shotgun (WGS) entry which is preliminary data.</text>
</comment>
<dbReference type="CDD" id="cd19132">
    <property type="entry name" value="AKR_AKR5D1_E1"/>
    <property type="match status" value="1"/>
</dbReference>
<reference evidence="8 9" key="1">
    <citation type="submission" date="2020-07" db="EMBL/GenBank/DDBJ databases">
        <title>Sequencing the genomes of 1000 actinobacteria strains.</title>
        <authorList>
            <person name="Klenk H.-P."/>
        </authorList>
    </citation>
    <scope>NUCLEOTIDE SEQUENCE [LARGE SCALE GENOMIC DNA]</scope>
    <source>
        <strain evidence="8 9">DSM 23737</strain>
    </source>
</reference>
<evidence type="ECO:0000256" key="3">
    <source>
        <dbReference type="ARBA" id="ARBA00023002"/>
    </source>
</evidence>
<evidence type="ECO:0000256" key="2">
    <source>
        <dbReference type="ARBA" id="ARBA00022857"/>
    </source>
</evidence>
<dbReference type="PROSITE" id="PS00062">
    <property type="entry name" value="ALDOKETO_REDUCTASE_2"/>
    <property type="match status" value="1"/>
</dbReference>
<name>A0A7W3JS54_9MICO</name>
<dbReference type="Gene3D" id="3.20.20.100">
    <property type="entry name" value="NADP-dependent oxidoreductase domain"/>
    <property type="match status" value="1"/>
</dbReference>
<proteinExistence type="inferred from homology"/>
<feature type="active site" description="Proton donor" evidence="4">
    <location>
        <position position="54"/>
    </location>
</feature>
<dbReference type="PANTHER" id="PTHR43827">
    <property type="entry name" value="2,5-DIKETO-D-GLUCONIC ACID REDUCTASE"/>
    <property type="match status" value="1"/>
</dbReference>
<keyword evidence="9" id="KW-1185">Reference proteome</keyword>
<feature type="binding site" evidence="5">
    <location>
        <position position="112"/>
    </location>
    <ligand>
        <name>substrate</name>
    </ligand>
</feature>
<dbReference type="InterPro" id="IPR036812">
    <property type="entry name" value="NAD(P)_OxRdtase_dom_sf"/>
</dbReference>
<evidence type="ECO:0000256" key="5">
    <source>
        <dbReference type="PIRSR" id="PIRSR000097-2"/>
    </source>
</evidence>
<comment type="similarity">
    <text evidence="1">Belongs to the aldo/keto reductase family.</text>
</comment>
<dbReference type="InterPro" id="IPR023210">
    <property type="entry name" value="NADP_OxRdtase_dom"/>
</dbReference>
<dbReference type="Pfam" id="PF00248">
    <property type="entry name" value="Aldo_ket_red"/>
    <property type="match status" value="1"/>
</dbReference>
<evidence type="ECO:0000313" key="9">
    <source>
        <dbReference type="Proteomes" id="UP000524237"/>
    </source>
</evidence>
<feature type="domain" description="NADP-dependent oxidoreductase" evidence="7">
    <location>
        <begin position="21"/>
        <end position="264"/>
    </location>
</feature>
<gene>
    <name evidence="8" type="ORF">FB555_000319</name>
</gene>
<protein>
    <submittedName>
        <fullName evidence="8">Diketogulonate reductase-like aldo/keto reductase</fullName>
    </submittedName>
</protein>
<dbReference type="Proteomes" id="UP000524237">
    <property type="component" value="Unassembled WGS sequence"/>
</dbReference>
<dbReference type="RefSeq" id="WP_182483689.1">
    <property type="nucleotide sequence ID" value="NZ_JACGWU010000001.1"/>
</dbReference>
<dbReference type="InterPro" id="IPR020471">
    <property type="entry name" value="AKR"/>
</dbReference>
<dbReference type="PRINTS" id="PR00069">
    <property type="entry name" value="ALDKETRDTASE"/>
</dbReference>
<dbReference type="AlphaFoldDB" id="A0A7W3JS54"/>
<dbReference type="SUPFAM" id="SSF51430">
    <property type="entry name" value="NAD(P)-linked oxidoreductase"/>
    <property type="match status" value="1"/>
</dbReference>
<dbReference type="GO" id="GO:0016616">
    <property type="term" value="F:oxidoreductase activity, acting on the CH-OH group of donors, NAD or NADP as acceptor"/>
    <property type="evidence" value="ECO:0007669"/>
    <property type="project" value="UniProtKB-ARBA"/>
</dbReference>